<accession>A0AAW0DUM7</accession>
<protein>
    <submittedName>
        <fullName evidence="1">Uncharacterized protein</fullName>
    </submittedName>
</protein>
<dbReference type="Proteomes" id="UP001383192">
    <property type="component" value="Unassembled WGS sequence"/>
</dbReference>
<proteinExistence type="predicted"/>
<reference evidence="1 2" key="1">
    <citation type="submission" date="2024-01" db="EMBL/GenBank/DDBJ databases">
        <title>A draft genome for a cacao thread blight-causing isolate of Paramarasmius palmivorus.</title>
        <authorList>
            <person name="Baruah I.K."/>
            <person name="Bukari Y."/>
            <person name="Amoako-Attah I."/>
            <person name="Meinhardt L.W."/>
            <person name="Bailey B.A."/>
            <person name="Cohen S.P."/>
        </authorList>
    </citation>
    <scope>NUCLEOTIDE SEQUENCE [LARGE SCALE GENOMIC DNA]</scope>
    <source>
        <strain evidence="1 2">GH-12</strain>
    </source>
</reference>
<comment type="caution">
    <text evidence="1">The sequence shown here is derived from an EMBL/GenBank/DDBJ whole genome shotgun (WGS) entry which is preliminary data.</text>
</comment>
<dbReference type="AlphaFoldDB" id="A0AAW0DUM7"/>
<sequence length="153" mass="17083">MKDYVEKVGKDPRLVLGGPTGKGKKPPGLVLDVVEEKAEHQNPLALAAKNVKAFMPQLKHYAADSRCETVAITDYDQMIFVEFLELEGYRGEDGKMKPIAGNSPRARIVETSYGPRADLFCLAMERLEAAEICQLYLEDKRWKLQPGSALDGW</sequence>
<gene>
    <name evidence="1" type="ORF">VNI00_003333</name>
</gene>
<dbReference type="EMBL" id="JAYKXP010000008">
    <property type="protein sequence ID" value="KAK7054870.1"/>
    <property type="molecule type" value="Genomic_DNA"/>
</dbReference>
<organism evidence="1 2">
    <name type="scientific">Paramarasmius palmivorus</name>
    <dbReference type="NCBI Taxonomy" id="297713"/>
    <lineage>
        <taxon>Eukaryota</taxon>
        <taxon>Fungi</taxon>
        <taxon>Dikarya</taxon>
        <taxon>Basidiomycota</taxon>
        <taxon>Agaricomycotina</taxon>
        <taxon>Agaricomycetes</taxon>
        <taxon>Agaricomycetidae</taxon>
        <taxon>Agaricales</taxon>
        <taxon>Marasmiineae</taxon>
        <taxon>Marasmiaceae</taxon>
        <taxon>Paramarasmius</taxon>
    </lineage>
</organism>
<evidence type="ECO:0000313" key="2">
    <source>
        <dbReference type="Proteomes" id="UP001383192"/>
    </source>
</evidence>
<name>A0AAW0DUM7_9AGAR</name>
<evidence type="ECO:0000313" key="1">
    <source>
        <dbReference type="EMBL" id="KAK7054870.1"/>
    </source>
</evidence>
<keyword evidence="2" id="KW-1185">Reference proteome</keyword>